<dbReference type="eggNOG" id="arCOG00666">
    <property type="taxonomic scope" value="Archaea"/>
</dbReference>
<dbReference type="CDD" id="cd02523">
    <property type="entry name" value="PC_cytidylyltransferase"/>
    <property type="match status" value="1"/>
</dbReference>
<keyword evidence="2" id="KW-0548">Nucleotidyltransferase</keyword>
<evidence type="ECO:0000256" key="1">
    <source>
        <dbReference type="ARBA" id="ARBA00022679"/>
    </source>
</evidence>
<dbReference type="EMBL" id="CP005290">
    <property type="protein sequence ID" value="AGK60877.1"/>
    <property type="molecule type" value="Genomic_DNA"/>
</dbReference>
<dbReference type="PANTHER" id="PTHR43584">
    <property type="entry name" value="NUCLEOTIDYL TRANSFERASE"/>
    <property type="match status" value="1"/>
</dbReference>
<protein>
    <submittedName>
        <fullName evidence="4">Putative sugar nucleotidyltransferase</fullName>
    </submittedName>
</protein>
<keyword evidence="5" id="KW-1185">Reference proteome</keyword>
<evidence type="ECO:0000256" key="2">
    <source>
        <dbReference type="ARBA" id="ARBA00022695"/>
    </source>
</evidence>
<feature type="domain" description="Nucleotidyl transferase" evidence="3">
    <location>
        <begin position="3"/>
        <end position="237"/>
    </location>
</feature>
<keyword evidence="1 4" id="KW-0808">Transferase</keyword>
<evidence type="ECO:0000259" key="3">
    <source>
        <dbReference type="Pfam" id="PF00483"/>
    </source>
</evidence>
<dbReference type="GeneID" id="15392511"/>
<dbReference type="SUPFAM" id="SSF53448">
    <property type="entry name" value="Nucleotide-diphospho-sugar transferases"/>
    <property type="match status" value="1"/>
</dbReference>
<gene>
    <name evidence="4" type="ORF">Asulf_00870</name>
</gene>
<dbReference type="STRING" id="387631.Asulf_00870"/>
<dbReference type="InterPro" id="IPR050065">
    <property type="entry name" value="GlmU-like"/>
</dbReference>
<dbReference type="GO" id="GO:0016779">
    <property type="term" value="F:nucleotidyltransferase activity"/>
    <property type="evidence" value="ECO:0007669"/>
    <property type="project" value="UniProtKB-KW"/>
</dbReference>
<organism evidence="4 5">
    <name type="scientific">Archaeoglobus sulfaticallidus PM70-1</name>
    <dbReference type="NCBI Taxonomy" id="387631"/>
    <lineage>
        <taxon>Archaea</taxon>
        <taxon>Methanobacteriati</taxon>
        <taxon>Methanobacteriota</taxon>
        <taxon>Archaeoglobi</taxon>
        <taxon>Archaeoglobales</taxon>
        <taxon>Archaeoglobaceae</taxon>
        <taxon>Archaeoglobus</taxon>
    </lineage>
</organism>
<dbReference type="Gene3D" id="3.90.550.10">
    <property type="entry name" value="Spore Coat Polysaccharide Biosynthesis Protein SpsA, Chain A"/>
    <property type="match status" value="1"/>
</dbReference>
<sequence>MEVVILAAGLGSRLGHITSTKPKSLLRIGDKTLIRRIINTIRKYGIMDVVVVTGYKDRMIREHLRNAYNMNIEFVHNADYDITNNIYSLYLSKDALSGGDFYIINSDVLFHEKIFSILHTSKKNGLILAVDVVKKLNRESMKVVLINNRVLWISKKIPTDKANGEYIGLAKVGSKEFKSLFRSLRQVMEIHGYNEFYESAFQHMIDNGRPVTYESTRGLPWIEIDTIEDLRLANEQIYPKILRTRYY</sequence>
<dbReference type="OrthoDB" id="25155at2157"/>
<dbReference type="Pfam" id="PF00483">
    <property type="entry name" value="NTP_transferase"/>
    <property type="match status" value="1"/>
</dbReference>
<proteinExistence type="predicted"/>
<dbReference type="Proteomes" id="UP000013307">
    <property type="component" value="Chromosome"/>
</dbReference>
<dbReference type="KEGG" id="ast:Asulf_00870"/>
<accession>N0BF25</accession>
<dbReference type="InterPro" id="IPR029044">
    <property type="entry name" value="Nucleotide-diphossugar_trans"/>
</dbReference>
<dbReference type="HOGENOM" id="CLU_029499_5_0_2"/>
<dbReference type="InterPro" id="IPR005835">
    <property type="entry name" value="NTP_transferase_dom"/>
</dbReference>
<evidence type="ECO:0000313" key="4">
    <source>
        <dbReference type="EMBL" id="AGK60877.1"/>
    </source>
</evidence>
<dbReference type="PANTHER" id="PTHR43584:SF5">
    <property type="entry name" value="PROTEIN LICC"/>
    <property type="match status" value="1"/>
</dbReference>
<reference evidence="4 5" key="1">
    <citation type="journal article" date="2013" name="Genome Announc.">
        <title>Complete Genome Sequence of the Thermophilic and Facultatively Chemolithoautotrophic Sulfate Reducer Archaeoglobus sulfaticallidus Strain PM70-1T.</title>
        <authorList>
            <person name="Stokke R."/>
            <person name="Hocking W.P."/>
            <person name="Steinsbu B.O."/>
            <person name="Steen I.H."/>
        </authorList>
    </citation>
    <scope>NUCLEOTIDE SEQUENCE [LARGE SCALE GENOMIC DNA]</scope>
    <source>
        <strain evidence="4">PM70-1</strain>
    </source>
</reference>
<dbReference type="RefSeq" id="WP_015590475.1">
    <property type="nucleotide sequence ID" value="NC_021169.1"/>
</dbReference>
<evidence type="ECO:0000313" key="5">
    <source>
        <dbReference type="Proteomes" id="UP000013307"/>
    </source>
</evidence>
<name>N0BF25_9EURY</name>
<dbReference type="AlphaFoldDB" id="N0BF25"/>